<evidence type="ECO:0000313" key="6">
    <source>
        <dbReference type="Proteomes" id="UP000183788"/>
    </source>
</evidence>
<dbReference type="EMBL" id="CP140154">
    <property type="protein sequence ID" value="WQG91451.1"/>
    <property type="molecule type" value="Genomic_DNA"/>
</dbReference>
<organism evidence="4 6">
    <name type="scientific">Chitinophaga sancti</name>
    <dbReference type="NCBI Taxonomy" id="1004"/>
    <lineage>
        <taxon>Bacteria</taxon>
        <taxon>Pseudomonadati</taxon>
        <taxon>Bacteroidota</taxon>
        <taxon>Chitinophagia</taxon>
        <taxon>Chitinophagales</taxon>
        <taxon>Chitinophagaceae</taxon>
        <taxon>Chitinophaga</taxon>
    </lineage>
</organism>
<reference evidence="4 6" key="1">
    <citation type="submission" date="2016-11" db="EMBL/GenBank/DDBJ databases">
        <authorList>
            <person name="Jaros S."/>
            <person name="Januszkiewicz K."/>
            <person name="Wedrychowicz H."/>
        </authorList>
    </citation>
    <scope>NUCLEOTIDE SEQUENCE [LARGE SCALE GENOMIC DNA]</scope>
    <source>
        <strain evidence="4 6">DSM 784</strain>
    </source>
</reference>
<dbReference type="InterPro" id="IPR051159">
    <property type="entry name" value="Hexapeptide_acetyltransf"/>
</dbReference>
<dbReference type="AlphaFoldDB" id="A0A1K1MRX9"/>
<keyword evidence="3 5" id="KW-0012">Acyltransferase</keyword>
<evidence type="ECO:0000313" key="4">
    <source>
        <dbReference type="EMBL" id="SFW25863.1"/>
    </source>
</evidence>
<dbReference type="InterPro" id="IPR011004">
    <property type="entry name" value="Trimer_LpxA-like_sf"/>
</dbReference>
<evidence type="ECO:0000256" key="2">
    <source>
        <dbReference type="ARBA" id="ARBA00022737"/>
    </source>
</evidence>
<dbReference type="STRING" id="1004.SAMN05661012_00824"/>
<evidence type="ECO:0000256" key="1">
    <source>
        <dbReference type="ARBA" id="ARBA00022679"/>
    </source>
</evidence>
<keyword evidence="1 4" id="KW-0808">Transferase</keyword>
<dbReference type="Gene3D" id="2.160.10.10">
    <property type="entry name" value="Hexapeptide repeat proteins"/>
    <property type="match status" value="1"/>
</dbReference>
<dbReference type="InterPro" id="IPR001451">
    <property type="entry name" value="Hexapep"/>
</dbReference>
<dbReference type="PANTHER" id="PTHR23416:SF78">
    <property type="entry name" value="LIPOPOLYSACCHARIDE BIOSYNTHESIS O-ACETYL TRANSFERASE WBBJ-RELATED"/>
    <property type="match status" value="1"/>
</dbReference>
<accession>A0A1K1MRX9</accession>
<evidence type="ECO:0000313" key="7">
    <source>
        <dbReference type="Proteomes" id="UP001326715"/>
    </source>
</evidence>
<evidence type="ECO:0000313" key="5">
    <source>
        <dbReference type="EMBL" id="WQG91451.1"/>
    </source>
</evidence>
<dbReference type="Proteomes" id="UP001326715">
    <property type="component" value="Chromosome"/>
</dbReference>
<dbReference type="SUPFAM" id="SSF51161">
    <property type="entry name" value="Trimeric LpxA-like enzymes"/>
    <property type="match status" value="1"/>
</dbReference>
<proteinExistence type="predicted"/>
<evidence type="ECO:0000256" key="3">
    <source>
        <dbReference type="ARBA" id="ARBA00023315"/>
    </source>
</evidence>
<dbReference type="PANTHER" id="PTHR23416">
    <property type="entry name" value="SIALIC ACID SYNTHASE-RELATED"/>
    <property type="match status" value="1"/>
</dbReference>
<protein>
    <submittedName>
        <fullName evidence="5">Acyltransferase</fullName>
        <ecNumber evidence="5">2.3.1.-</ecNumber>
    </submittedName>
    <submittedName>
        <fullName evidence="4">Maltose O-acetyltransferase</fullName>
    </submittedName>
</protein>
<dbReference type="EMBL" id="FPIZ01000002">
    <property type="protein sequence ID" value="SFW25863.1"/>
    <property type="molecule type" value="Genomic_DNA"/>
</dbReference>
<dbReference type="CDD" id="cd04647">
    <property type="entry name" value="LbH_MAT_like"/>
    <property type="match status" value="1"/>
</dbReference>
<dbReference type="EC" id="2.3.1.-" evidence="5"/>
<dbReference type="OrthoDB" id="9814490at2"/>
<dbReference type="GO" id="GO:0016746">
    <property type="term" value="F:acyltransferase activity"/>
    <property type="evidence" value="ECO:0007669"/>
    <property type="project" value="UniProtKB-KW"/>
</dbReference>
<keyword evidence="7" id="KW-1185">Reference proteome</keyword>
<dbReference type="InterPro" id="IPR018357">
    <property type="entry name" value="Hexapep_transf_CS"/>
</dbReference>
<keyword evidence="2" id="KW-0677">Repeat</keyword>
<sequence>MIRIISLIFYYGFAYYLPQTNNRYLLFIRKIRAFIASGILDKAGTNINVESHANIGSGKGITIGHNSGIGVRAHVRGPLKIGDNVMMGPEVIILTRNHKFDDLSIPMNMEKGSVVKPVEIGDDVWIGTRVIILPGVKIGSGAIVGAGAVVTKNIPDYAIVGGNPAKIIKYRNQ</sequence>
<reference evidence="5 7" key="2">
    <citation type="submission" date="2023-11" db="EMBL/GenBank/DDBJ databases">
        <title>MicrobeMod: A computational toolkit for identifying prokaryotic methylation and restriction-modification with nanopore sequencing.</title>
        <authorList>
            <person name="Crits-Christoph A."/>
            <person name="Kang S.C."/>
            <person name="Lee H."/>
            <person name="Ostrov N."/>
        </authorList>
    </citation>
    <scope>NUCLEOTIDE SEQUENCE [LARGE SCALE GENOMIC DNA]</scope>
    <source>
        <strain evidence="5 7">ATCC 23090</strain>
    </source>
</reference>
<gene>
    <name evidence="4" type="ORF">SAMN05661012_00824</name>
    <name evidence="5" type="ORF">SR876_08060</name>
</gene>
<name>A0A1K1MRX9_9BACT</name>
<dbReference type="Pfam" id="PF00132">
    <property type="entry name" value="Hexapep"/>
    <property type="match status" value="1"/>
</dbReference>
<dbReference type="Proteomes" id="UP000183788">
    <property type="component" value="Unassembled WGS sequence"/>
</dbReference>
<dbReference type="PROSITE" id="PS00101">
    <property type="entry name" value="HEXAPEP_TRANSFERASES"/>
    <property type="match status" value="1"/>
</dbReference>